<gene>
    <name evidence="6" type="ORF">D9V28_11945</name>
</gene>
<feature type="active site" evidence="4">
    <location>
        <position position="35"/>
    </location>
</feature>
<dbReference type="OrthoDB" id="9784339at2"/>
<dbReference type="InterPro" id="IPR036196">
    <property type="entry name" value="Ptyr_pPase_sf"/>
</dbReference>
<evidence type="ECO:0000313" key="7">
    <source>
        <dbReference type="Proteomes" id="UP000282460"/>
    </source>
</evidence>
<evidence type="ECO:0000313" key="6">
    <source>
        <dbReference type="EMBL" id="RLQ82660.1"/>
    </source>
</evidence>
<dbReference type="InterPro" id="IPR017867">
    <property type="entry name" value="Tyr_phospatase_low_mol_wt"/>
</dbReference>
<protein>
    <submittedName>
        <fullName evidence="6">Low molecular weight phosphatase family protein</fullName>
    </submittedName>
</protein>
<evidence type="ECO:0000256" key="3">
    <source>
        <dbReference type="ARBA" id="ARBA00022912"/>
    </source>
</evidence>
<keyword evidence="7" id="KW-1185">Reference proteome</keyword>
<dbReference type="PRINTS" id="PR00719">
    <property type="entry name" value="LMWPTPASE"/>
</dbReference>
<dbReference type="AlphaFoldDB" id="A0A3L7IWZ3"/>
<dbReference type="Gene3D" id="3.40.50.2300">
    <property type="match status" value="1"/>
</dbReference>
<keyword evidence="2" id="KW-0378">Hydrolase</keyword>
<dbReference type="PANTHER" id="PTHR11717">
    <property type="entry name" value="LOW MOLECULAR WEIGHT PROTEIN TYROSINE PHOSPHATASE"/>
    <property type="match status" value="1"/>
</dbReference>
<proteinExistence type="inferred from homology"/>
<dbReference type="SMART" id="SM00226">
    <property type="entry name" value="LMWPc"/>
    <property type="match status" value="1"/>
</dbReference>
<comment type="caution">
    <text evidence="6">The sequence shown here is derived from an EMBL/GenBank/DDBJ whole genome shotgun (WGS) entry which is preliminary data.</text>
</comment>
<dbReference type="SUPFAM" id="SSF52788">
    <property type="entry name" value="Phosphotyrosine protein phosphatases I"/>
    <property type="match status" value="1"/>
</dbReference>
<dbReference type="PANTHER" id="PTHR11717:SF31">
    <property type="entry name" value="LOW MOLECULAR WEIGHT PROTEIN-TYROSINE-PHOSPHATASE ETP-RELATED"/>
    <property type="match status" value="1"/>
</dbReference>
<keyword evidence="3" id="KW-0904">Protein phosphatase</keyword>
<feature type="active site" description="Proton donor" evidence="4">
    <location>
        <position position="140"/>
    </location>
</feature>
<sequence length="218" mass="23187">MWKAGAASERSFGRVAGVTVSDFSILTVCSGNICRSPMAEQLLRTGLAQHEGIRVSSAGTVGLIGHPMDAQAAALAAQLGVTDTGSHIARELDAPIVGDAQLVFAMAREHRRAVVELEPRAARRTFTIREFARIVTEITDDDLAEVAALPATDAPARLSAAVAVVASMRGMVDRPASPEDDDVIDPYRRTADVYERSASELRPAVNAVVAFTHRVLSL</sequence>
<evidence type="ECO:0000256" key="4">
    <source>
        <dbReference type="PIRSR" id="PIRSR617867-1"/>
    </source>
</evidence>
<dbReference type="InterPro" id="IPR050438">
    <property type="entry name" value="LMW_PTPase"/>
</dbReference>
<feature type="domain" description="Phosphotyrosine protein phosphatase I" evidence="5">
    <location>
        <begin position="23"/>
        <end position="148"/>
    </location>
</feature>
<dbReference type="InterPro" id="IPR023485">
    <property type="entry name" value="Ptyr_pPase"/>
</dbReference>
<dbReference type="EMBL" id="RCWJ01000003">
    <property type="protein sequence ID" value="RLQ82660.1"/>
    <property type="molecule type" value="Genomic_DNA"/>
</dbReference>
<reference evidence="6 7" key="1">
    <citation type="submission" date="2018-10" db="EMBL/GenBank/DDBJ databases">
        <authorList>
            <person name="Li J."/>
        </authorList>
    </citation>
    <scope>NUCLEOTIDE SEQUENCE [LARGE SCALE GENOMIC DNA]</scope>
    <source>
        <strain evidence="6 7">ZD1-4</strain>
    </source>
</reference>
<accession>A0A3L7IWZ3</accession>
<organism evidence="6 7">
    <name type="scientific">Mycetocola zhadangensis</name>
    <dbReference type="NCBI Taxonomy" id="1164595"/>
    <lineage>
        <taxon>Bacteria</taxon>
        <taxon>Bacillati</taxon>
        <taxon>Actinomycetota</taxon>
        <taxon>Actinomycetes</taxon>
        <taxon>Micrococcales</taxon>
        <taxon>Microbacteriaceae</taxon>
        <taxon>Mycetocola</taxon>
    </lineage>
</organism>
<name>A0A3L7IWZ3_9MICO</name>
<evidence type="ECO:0000256" key="2">
    <source>
        <dbReference type="ARBA" id="ARBA00022801"/>
    </source>
</evidence>
<dbReference type="GO" id="GO:0004725">
    <property type="term" value="F:protein tyrosine phosphatase activity"/>
    <property type="evidence" value="ECO:0007669"/>
    <property type="project" value="InterPro"/>
</dbReference>
<evidence type="ECO:0000259" key="5">
    <source>
        <dbReference type="SMART" id="SM00226"/>
    </source>
</evidence>
<dbReference type="Pfam" id="PF01451">
    <property type="entry name" value="LMWPc"/>
    <property type="match status" value="1"/>
</dbReference>
<comment type="similarity">
    <text evidence="1">Belongs to the low molecular weight phosphotyrosine protein phosphatase family.</text>
</comment>
<evidence type="ECO:0000256" key="1">
    <source>
        <dbReference type="ARBA" id="ARBA00011063"/>
    </source>
</evidence>
<feature type="active site" description="Nucleophile" evidence="4">
    <location>
        <position position="29"/>
    </location>
</feature>
<dbReference type="Proteomes" id="UP000282460">
    <property type="component" value="Unassembled WGS sequence"/>
</dbReference>